<evidence type="ECO:0008006" key="6">
    <source>
        <dbReference type="Google" id="ProtNLM"/>
    </source>
</evidence>
<dbReference type="InterPro" id="IPR025486">
    <property type="entry name" value="DUF4378"/>
</dbReference>
<proteinExistence type="predicted"/>
<name>R0IAS3_9BRAS</name>
<feature type="domain" description="DUF3741" evidence="2">
    <location>
        <begin position="201"/>
        <end position="228"/>
    </location>
</feature>
<feature type="compositionally biased region" description="Basic and acidic residues" evidence="1">
    <location>
        <begin position="294"/>
        <end position="304"/>
    </location>
</feature>
<feature type="domain" description="DUF4378" evidence="3">
    <location>
        <begin position="525"/>
        <end position="669"/>
    </location>
</feature>
<dbReference type="Pfam" id="PF12552">
    <property type="entry name" value="DUF3741"/>
    <property type="match status" value="1"/>
</dbReference>
<accession>R0IAS3</accession>
<keyword evidence="5" id="KW-1185">Reference proteome</keyword>
<dbReference type="Proteomes" id="UP000029121">
    <property type="component" value="Unassembled WGS sequence"/>
</dbReference>
<feature type="region of interest" description="Disordered" evidence="1">
    <location>
        <begin position="96"/>
        <end position="118"/>
    </location>
</feature>
<dbReference type="KEGG" id="crb:17894901"/>
<gene>
    <name evidence="4" type="ORF">CARUB_v10019894mg</name>
</gene>
<organism evidence="4 5">
    <name type="scientific">Capsella rubella</name>
    <dbReference type="NCBI Taxonomy" id="81985"/>
    <lineage>
        <taxon>Eukaryota</taxon>
        <taxon>Viridiplantae</taxon>
        <taxon>Streptophyta</taxon>
        <taxon>Embryophyta</taxon>
        <taxon>Tracheophyta</taxon>
        <taxon>Spermatophyta</taxon>
        <taxon>Magnoliopsida</taxon>
        <taxon>eudicotyledons</taxon>
        <taxon>Gunneridae</taxon>
        <taxon>Pentapetalae</taxon>
        <taxon>rosids</taxon>
        <taxon>malvids</taxon>
        <taxon>Brassicales</taxon>
        <taxon>Brassicaceae</taxon>
        <taxon>Camelineae</taxon>
        <taxon>Capsella</taxon>
    </lineage>
</organism>
<evidence type="ECO:0000313" key="4">
    <source>
        <dbReference type="EMBL" id="EOA33708.1"/>
    </source>
</evidence>
<feature type="compositionally biased region" description="Basic and acidic residues" evidence="1">
    <location>
        <begin position="151"/>
        <end position="164"/>
    </location>
</feature>
<dbReference type="PANTHER" id="PTHR47212:SF2">
    <property type="entry name" value="DUF3741 DOMAIN-CONTAINING PROTEIN"/>
    <property type="match status" value="1"/>
</dbReference>
<feature type="region of interest" description="Disordered" evidence="1">
    <location>
        <begin position="291"/>
        <end position="326"/>
    </location>
</feature>
<dbReference type="AlphaFoldDB" id="R0IAS3"/>
<dbReference type="STRING" id="81985.R0IAS3"/>
<feature type="compositionally biased region" description="Basic and acidic residues" evidence="1">
    <location>
        <begin position="105"/>
        <end position="116"/>
    </location>
</feature>
<dbReference type="InterPro" id="IPR022212">
    <property type="entry name" value="DUF3741"/>
</dbReference>
<dbReference type="eggNOG" id="ENOG502QTJF">
    <property type="taxonomic scope" value="Eukaryota"/>
</dbReference>
<feature type="region of interest" description="Disordered" evidence="1">
    <location>
        <begin position="1"/>
        <end position="20"/>
    </location>
</feature>
<feature type="region of interest" description="Disordered" evidence="1">
    <location>
        <begin position="454"/>
        <end position="479"/>
    </location>
</feature>
<feature type="region of interest" description="Disordered" evidence="1">
    <location>
        <begin position="230"/>
        <end position="250"/>
    </location>
</feature>
<feature type="compositionally biased region" description="Basic and acidic residues" evidence="1">
    <location>
        <begin position="460"/>
        <end position="474"/>
    </location>
</feature>
<dbReference type="Pfam" id="PF14309">
    <property type="entry name" value="DUF4378"/>
    <property type="match status" value="1"/>
</dbReference>
<dbReference type="EMBL" id="KB870806">
    <property type="protein sequence ID" value="EOA33708.1"/>
    <property type="molecule type" value="Genomic_DNA"/>
</dbReference>
<dbReference type="OrthoDB" id="952876at2759"/>
<evidence type="ECO:0000256" key="1">
    <source>
        <dbReference type="SAM" id="MobiDB-lite"/>
    </source>
</evidence>
<reference evidence="5" key="1">
    <citation type="journal article" date="2013" name="Nat. Genet.">
        <title>The Capsella rubella genome and the genomic consequences of rapid mating system evolution.</title>
        <authorList>
            <person name="Slotte T."/>
            <person name="Hazzouri K.M."/>
            <person name="Agren J.A."/>
            <person name="Koenig D."/>
            <person name="Maumus F."/>
            <person name="Guo Y.L."/>
            <person name="Steige K."/>
            <person name="Platts A.E."/>
            <person name="Escobar J.S."/>
            <person name="Newman L.K."/>
            <person name="Wang W."/>
            <person name="Mandakova T."/>
            <person name="Vello E."/>
            <person name="Smith L.M."/>
            <person name="Henz S.R."/>
            <person name="Steffen J."/>
            <person name="Takuno S."/>
            <person name="Brandvain Y."/>
            <person name="Coop G."/>
            <person name="Andolfatto P."/>
            <person name="Hu T.T."/>
            <person name="Blanchette M."/>
            <person name="Clark R.M."/>
            <person name="Quesneville H."/>
            <person name="Nordborg M."/>
            <person name="Gaut B.S."/>
            <person name="Lysak M.A."/>
            <person name="Jenkins J."/>
            <person name="Grimwood J."/>
            <person name="Chapman J."/>
            <person name="Prochnik S."/>
            <person name="Shu S."/>
            <person name="Rokhsar D."/>
            <person name="Schmutz J."/>
            <person name="Weigel D."/>
            <person name="Wright S.I."/>
        </authorList>
    </citation>
    <scope>NUCLEOTIDE SEQUENCE [LARGE SCALE GENOMIC DNA]</scope>
    <source>
        <strain evidence="5">cv. Monte Gargano</strain>
    </source>
</reference>
<feature type="compositionally biased region" description="Basic and acidic residues" evidence="1">
    <location>
        <begin position="233"/>
        <end position="249"/>
    </location>
</feature>
<evidence type="ECO:0000259" key="3">
    <source>
        <dbReference type="Pfam" id="PF14309"/>
    </source>
</evidence>
<sequence>MEKKRSPRSSKSPGPAIFPKSPLVYENYKSGCGWKLINFFDFGNVKSGNKRLSSEKKKFVRDSAGNVYTKSQLDLLKKLHDKCQCNDRVVEEESSCKPKTRRRSLSSEREHDKYESKPVPGLLEREIRRIKDLKEETCDIPDKQKRSSFSETEKTSGKDKQKDLKYERDCKKSAEINLQVCVNEAAETLICSKAEEKGKDRSKQFMEALDILSSNKELFITLLQDPNSFSAKKGQDLEGSKVKEPRDKSPSLADDLDDIVLLKPSLSSSVDDKVYLRFKHLAKKLKLVVGSNKDSNHAENKPEGSETEAAALRTSEVSTSTVGYRSPESPVFRRKKRVESDVFKLSIENDVLPRRFLVERQQERSNSSPVYEVPYALSSLQTKLKERRQKLEKKRESFKLWSLDKNFEVFDPNPYNSDLRSLDDSCTDSAEYRSLRTHVEDRFMEGRCLNSSLTESNSSLERRENNIHDPKQEQEQPSPVSVLERIHLEDDTVGLGNLKISKLEDKIGLSFNDPHIDLVEKETVHEFVKKVLKASRLNWTNLMARCSEETSLLDEFSHGNYNNDQLLLVLDYTDEIVREIYRQDIKFWPFTSSGSSRVVNLQPSLREEDLIHKTLRHFDWSLLCSDSPTKSLDQIIETDLIKPCLWSDFGGESEGIVSDLVEKILQQVLLEFAHELRTMQRSLLCGLI</sequence>
<protein>
    <recommendedName>
        <fullName evidence="6">DUF4378 domain-containing protein</fullName>
    </recommendedName>
</protein>
<dbReference type="PANTHER" id="PTHR47212">
    <property type="entry name" value="ADHESIN-LIKE PROTEIN, PUTATIVE (DUF3741)-RELATED"/>
    <property type="match status" value="1"/>
</dbReference>
<evidence type="ECO:0000313" key="5">
    <source>
        <dbReference type="Proteomes" id="UP000029121"/>
    </source>
</evidence>
<feature type="region of interest" description="Disordered" evidence="1">
    <location>
        <begin position="141"/>
        <end position="164"/>
    </location>
</feature>
<evidence type="ECO:0000259" key="2">
    <source>
        <dbReference type="Pfam" id="PF12552"/>
    </source>
</evidence>